<keyword evidence="4" id="KW-0902">Two-component regulatory system</keyword>
<keyword evidence="2" id="KW-0963">Cytoplasm</keyword>
<dbReference type="Gene3D" id="3.40.50.2300">
    <property type="match status" value="1"/>
</dbReference>
<dbReference type="PROSITE" id="PS51755">
    <property type="entry name" value="OMPR_PHOB"/>
    <property type="match status" value="1"/>
</dbReference>
<gene>
    <name evidence="16" type="ORF">ACFO1S_24300</name>
</gene>
<keyword evidence="7 13" id="KW-0238">DNA-binding</keyword>
<dbReference type="SMART" id="SM00448">
    <property type="entry name" value="REC"/>
    <property type="match status" value="1"/>
</dbReference>
<evidence type="ECO:0000256" key="1">
    <source>
        <dbReference type="ARBA" id="ARBA00004496"/>
    </source>
</evidence>
<dbReference type="Proteomes" id="UP001595755">
    <property type="component" value="Unassembled WGS sequence"/>
</dbReference>
<reference evidence="17" key="1">
    <citation type="journal article" date="2019" name="Int. J. Syst. Evol. Microbiol.">
        <title>The Global Catalogue of Microorganisms (GCM) 10K type strain sequencing project: providing services to taxonomists for standard genome sequencing and annotation.</title>
        <authorList>
            <consortium name="The Broad Institute Genomics Platform"/>
            <consortium name="The Broad Institute Genome Sequencing Center for Infectious Disease"/>
            <person name="Wu L."/>
            <person name="Ma J."/>
        </authorList>
    </citation>
    <scope>NUCLEOTIDE SEQUENCE [LARGE SCALE GENOMIC DNA]</scope>
    <source>
        <strain evidence="17">CGMCC 4.1641</strain>
    </source>
</reference>
<dbReference type="InterPro" id="IPR036388">
    <property type="entry name" value="WH-like_DNA-bd_sf"/>
</dbReference>
<feature type="domain" description="Response regulatory" evidence="14">
    <location>
        <begin position="3"/>
        <end position="116"/>
    </location>
</feature>
<feature type="domain" description="OmpR/PhoB-type" evidence="15">
    <location>
        <begin position="124"/>
        <end position="222"/>
    </location>
</feature>
<evidence type="ECO:0000313" key="16">
    <source>
        <dbReference type="EMBL" id="MFC4306547.1"/>
    </source>
</evidence>
<proteinExistence type="predicted"/>
<dbReference type="Pfam" id="PF00486">
    <property type="entry name" value="Trans_reg_C"/>
    <property type="match status" value="1"/>
</dbReference>
<evidence type="ECO:0000256" key="2">
    <source>
        <dbReference type="ARBA" id="ARBA00022490"/>
    </source>
</evidence>
<dbReference type="CDD" id="cd00383">
    <property type="entry name" value="trans_reg_C"/>
    <property type="match status" value="1"/>
</dbReference>
<organism evidence="16 17">
    <name type="scientific">Cohnella boryungensis</name>
    <dbReference type="NCBI Taxonomy" id="768479"/>
    <lineage>
        <taxon>Bacteria</taxon>
        <taxon>Bacillati</taxon>
        <taxon>Bacillota</taxon>
        <taxon>Bacilli</taxon>
        <taxon>Bacillales</taxon>
        <taxon>Paenibacillaceae</taxon>
        <taxon>Cohnella</taxon>
    </lineage>
</organism>
<dbReference type="EMBL" id="JBHSED010000065">
    <property type="protein sequence ID" value="MFC4306547.1"/>
    <property type="molecule type" value="Genomic_DNA"/>
</dbReference>
<protein>
    <recommendedName>
        <fullName evidence="11">Heme response regulator HssR</fullName>
    </recommendedName>
</protein>
<evidence type="ECO:0000256" key="7">
    <source>
        <dbReference type="ARBA" id="ARBA00023125"/>
    </source>
</evidence>
<evidence type="ECO:0000256" key="4">
    <source>
        <dbReference type="ARBA" id="ARBA00023012"/>
    </source>
</evidence>
<dbReference type="SMART" id="SM00862">
    <property type="entry name" value="Trans_reg_C"/>
    <property type="match status" value="1"/>
</dbReference>
<keyword evidence="9" id="KW-0804">Transcription</keyword>
<keyword evidence="17" id="KW-1185">Reference proteome</keyword>
<comment type="function">
    <text evidence="10">Member of the two-component regulatory system HssS/HssR involved in intracellular heme homeostasis and tempering of staphylococcal virulence. Phosphorylated HssR binds to a direct repeat sequence within hrtAB promoter and activates the expression of hrtAB, an efflux pump, in response to extracellular heme, hemin, hemoglobin or blood.</text>
</comment>
<evidence type="ECO:0000259" key="14">
    <source>
        <dbReference type="PROSITE" id="PS50110"/>
    </source>
</evidence>
<keyword evidence="6" id="KW-0843">Virulence</keyword>
<dbReference type="Pfam" id="PF00072">
    <property type="entry name" value="Response_reg"/>
    <property type="match status" value="1"/>
</dbReference>
<evidence type="ECO:0000256" key="3">
    <source>
        <dbReference type="ARBA" id="ARBA00022553"/>
    </source>
</evidence>
<accession>A0ABV8SGG2</accession>
<keyword evidence="8" id="KW-0010">Activator</keyword>
<evidence type="ECO:0000256" key="9">
    <source>
        <dbReference type="ARBA" id="ARBA00023163"/>
    </source>
</evidence>
<dbReference type="CDD" id="cd17574">
    <property type="entry name" value="REC_OmpR"/>
    <property type="match status" value="1"/>
</dbReference>
<dbReference type="InterPro" id="IPR039420">
    <property type="entry name" value="WalR-like"/>
</dbReference>
<evidence type="ECO:0000256" key="13">
    <source>
        <dbReference type="PROSITE-ProRule" id="PRU01091"/>
    </source>
</evidence>
<evidence type="ECO:0000256" key="12">
    <source>
        <dbReference type="PROSITE-ProRule" id="PRU00169"/>
    </source>
</evidence>
<evidence type="ECO:0000259" key="15">
    <source>
        <dbReference type="PROSITE" id="PS51755"/>
    </source>
</evidence>
<comment type="caution">
    <text evidence="16">The sequence shown here is derived from an EMBL/GenBank/DDBJ whole genome shotgun (WGS) entry which is preliminary data.</text>
</comment>
<dbReference type="InterPro" id="IPR001867">
    <property type="entry name" value="OmpR/PhoB-type_DNA-bd"/>
</dbReference>
<keyword evidence="5" id="KW-0805">Transcription regulation</keyword>
<dbReference type="InterPro" id="IPR011006">
    <property type="entry name" value="CheY-like_superfamily"/>
</dbReference>
<evidence type="ECO:0000256" key="10">
    <source>
        <dbReference type="ARBA" id="ARBA00037471"/>
    </source>
</evidence>
<dbReference type="RefSeq" id="WP_204602487.1">
    <property type="nucleotide sequence ID" value="NZ_JBHSED010000065.1"/>
</dbReference>
<dbReference type="PROSITE" id="PS50110">
    <property type="entry name" value="RESPONSE_REGULATORY"/>
    <property type="match status" value="1"/>
</dbReference>
<feature type="modified residue" description="4-aspartylphosphate" evidence="12">
    <location>
        <position position="52"/>
    </location>
</feature>
<evidence type="ECO:0000256" key="6">
    <source>
        <dbReference type="ARBA" id="ARBA00023026"/>
    </source>
</evidence>
<dbReference type="Gene3D" id="1.10.10.10">
    <property type="entry name" value="Winged helix-like DNA-binding domain superfamily/Winged helix DNA-binding domain"/>
    <property type="match status" value="1"/>
</dbReference>
<keyword evidence="3 12" id="KW-0597">Phosphoprotein</keyword>
<dbReference type="InterPro" id="IPR001789">
    <property type="entry name" value="Sig_transdc_resp-reg_receiver"/>
</dbReference>
<dbReference type="PANTHER" id="PTHR48111">
    <property type="entry name" value="REGULATOR OF RPOS"/>
    <property type="match status" value="1"/>
</dbReference>
<feature type="DNA-binding region" description="OmpR/PhoB-type" evidence="13">
    <location>
        <begin position="124"/>
        <end position="222"/>
    </location>
</feature>
<comment type="subcellular location">
    <subcellularLocation>
        <location evidence="1">Cytoplasm</location>
    </subcellularLocation>
</comment>
<evidence type="ECO:0000256" key="5">
    <source>
        <dbReference type="ARBA" id="ARBA00023015"/>
    </source>
</evidence>
<sequence>MSGILVVDDDPHIRELIALFLAQEGFQVVTAEHGLEALKLLESTRVDLVVLDIMMPYMDGWELCRELREHYDMPLLMLTAKGDTSQKLKGFQLGTDDYMVKPFEPVELVARVKALLKRYRISVSQNVTVGSVTLNRHTYTLEAAGQTLTIPLKEFELLFKLASYPGKTFSREQLIEQLWGYDYEGDERTVDVHIKRLREKFPDGQYGFSIATVRGLGYRLEVAR</sequence>
<evidence type="ECO:0000256" key="8">
    <source>
        <dbReference type="ARBA" id="ARBA00023159"/>
    </source>
</evidence>
<dbReference type="SUPFAM" id="SSF52172">
    <property type="entry name" value="CheY-like"/>
    <property type="match status" value="1"/>
</dbReference>
<name>A0ABV8SGG2_9BACL</name>
<evidence type="ECO:0000313" key="17">
    <source>
        <dbReference type="Proteomes" id="UP001595755"/>
    </source>
</evidence>
<dbReference type="PANTHER" id="PTHR48111:SF49">
    <property type="entry name" value="HEME RESPONSE REGULATOR HSSR"/>
    <property type="match status" value="1"/>
</dbReference>
<evidence type="ECO:0000256" key="11">
    <source>
        <dbReference type="ARBA" id="ARBA00039976"/>
    </source>
</evidence>
<dbReference type="Gene3D" id="6.10.250.690">
    <property type="match status" value="1"/>
</dbReference>